<dbReference type="InterPro" id="IPR051183">
    <property type="entry name" value="U1_U11-U12_snRNP_70-35kDa"/>
</dbReference>
<proteinExistence type="predicted"/>
<keyword evidence="3" id="KW-0539">Nucleus</keyword>
<feature type="compositionally biased region" description="Basic and acidic residues" evidence="6">
    <location>
        <begin position="271"/>
        <end position="286"/>
    </location>
</feature>
<dbReference type="InterPro" id="IPR000504">
    <property type="entry name" value="RRM_dom"/>
</dbReference>
<accession>A0AAD9IX65</accession>
<sequence length="309" mass="36208">MSYSRAVVDLQKIFGFWAEYENSDHSAHVPAPPILYGNMAKDFCWSPYFTDEYDPLQAGSIDRTDEIPHDRAISRALASKYKPNKSVVGDPKCTLFIGRLNPETTDGTLVKEFSQCGKVRRARVVRDIVTGIPKRYAFVEYEEERYARRAWDYMHKARIDEHEILVEFENERTMKGWVPRRLGGGLSGRKESGQLRFGGREKPFKRPIIIIGDGQRTGLAVGNGKTDRFGDGSQHRDRSYQRDTRLLGRDNVDDNNRRKRSRSRDRRSRRRESSRDGDSSSRSKDYHSRRRERRSHSRDDRERRKRTRY</sequence>
<dbReference type="GO" id="GO:0017069">
    <property type="term" value="F:snRNA binding"/>
    <property type="evidence" value="ECO:0007669"/>
    <property type="project" value="TreeGrafter"/>
</dbReference>
<feature type="region of interest" description="Disordered" evidence="6">
    <location>
        <begin position="217"/>
        <end position="309"/>
    </location>
</feature>
<dbReference type="SUPFAM" id="SSF54928">
    <property type="entry name" value="RNA-binding domain, RBD"/>
    <property type="match status" value="1"/>
</dbReference>
<dbReference type="Gene3D" id="3.30.70.330">
    <property type="match status" value="1"/>
</dbReference>
<feature type="domain" description="RRM" evidence="7">
    <location>
        <begin position="93"/>
        <end position="171"/>
    </location>
</feature>
<name>A0AAD9IX65_9ANNE</name>
<evidence type="ECO:0000256" key="1">
    <source>
        <dbReference type="ARBA" id="ARBA00004123"/>
    </source>
</evidence>
<comment type="caution">
    <text evidence="8">The sequence shown here is derived from an EMBL/GenBank/DDBJ whole genome shotgun (WGS) entry which is preliminary data.</text>
</comment>
<dbReference type="SMART" id="SM00360">
    <property type="entry name" value="RRM"/>
    <property type="match status" value="1"/>
</dbReference>
<keyword evidence="9" id="KW-1185">Reference proteome</keyword>
<evidence type="ECO:0000313" key="8">
    <source>
        <dbReference type="EMBL" id="KAK2142203.1"/>
    </source>
</evidence>
<reference evidence="8" key="1">
    <citation type="journal article" date="2023" name="Mol. Biol. Evol.">
        <title>Third-Generation Sequencing Reveals the Adaptive Role of the Epigenome in Three Deep-Sea Polychaetes.</title>
        <authorList>
            <person name="Perez M."/>
            <person name="Aroh O."/>
            <person name="Sun Y."/>
            <person name="Lan Y."/>
            <person name="Juniper S.K."/>
            <person name="Young C.R."/>
            <person name="Angers B."/>
            <person name="Qian P.Y."/>
        </authorList>
    </citation>
    <scope>NUCLEOTIDE SEQUENCE</scope>
    <source>
        <strain evidence="8">P08H-3</strain>
    </source>
</reference>
<evidence type="ECO:0000256" key="5">
    <source>
        <dbReference type="PROSITE-ProRule" id="PRU00176"/>
    </source>
</evidence>
<dbReference type="GO" id="GO:0003729">
    <property type="term" value="F:mRNA binding"/>
    <property type="evidence" value="ECO:0007669"/>
    <property type="project" value="TreeGrafter"/>
</dbReference>
<dbReference type="InterPro" id="IPR012677">
    <property type="entry name" value="Nucleotide-bd_a/b_plait_sf"/>
</dbReference>
<evidence type="ECO:0000259" key="7">
    <source>
        <dbReference type="PROSITE" id="PS50102"/>
    </source>
</evidence>
<feature type="compositionally biased region" description="Basic and acidic residues" evidence="6">
    <location>
        <begin position="225"/>
        <end position="256"/>
    </location>
</feature>
<gene>
    <name evidence="8" type="ORF">LSH36_985g01015</name>
</gene>
<comment type="subcellular location">
    <subcellularLocation>
        <location evidence="1">Nucleus</location>
    </subcellularLocation>
</comment>
<dbReference type="PROSITE" id="PS50102">
    <property type="entry name" value="RRM"/>
    <property type="match status" value="1"/>
</dbReference>
<evidence type="ECO:0000256" key="3">
    <source>
        <dbReference type="ARBA" id="ARBA00023242"/>
    </source>
</evidence>
<dbReference type="GO" id="GO:0071011">
    <property type="term" value="C:precatalytic spliceosome"/>
    <property type="evidence" value="ECO:0007669"/>
    <property type="project" value="TreeGrafter"/>
</dbReference>
<evidence type="ECO:0000256" key="6">
    <source>
        <dbReference type="SAM" id="MobiDB-lite"/>
    </source>
</evidence>
<protein>
    <recommendedName>
        <fullName evidence="2">U11/U12 small nuclear ribonucleoprotein 35 kDa protein</fullName>
    </recommendedName>
    <alternativeName>
        <fullName evidence="4">U1 snRNP-binding protein homolog</fullName>
    </alternativeName>
</protein>
<dbReference type="PANTHER" id="PTHR13952">
    <property type="entry name" value="U1 SMALL NUCLEAR RIBONUCLEOPROTEIN 70 KD"/>
    <property type="match status" value="1"/>
</dbReference>
<evidence type="ECO:0000256" key="2">
    <source>
        <dbReference type="ARBA" id="ARBA00021080"/>
    </source>
</evidence>
<dbReference type="Pfam" id="PF00076">
    <property type="entry name" value="RRM_1"/>
    <property type="match status" value="1"/>
</dbReference>
<dbReference type="FunFam" id="3.30.70.330:FF:000132">
    <property type="entry name" value="Small nuclear ribonucleoprotein U11/U12 subunit 35"/>
    <property type="match status" value="1"/>
</dbReference>
<evidence type="ECO:0000313" key="9">
    <source>
        <dbReference type="Proteomes" id="UP001208570"/>
    </source>
</evidence>
<keyword evidence="5" id="KW-0694">RNA-binding</keyword>
<dbReference type="PANTHER" id="PTHR13952:SF6">
    <property type="entry name" value="U11_U12 SMALL NUCLEAR RIBONUCLEOPROTEIN 35 KDA PROTEIN"/>
    <property type="match status" value="1"/>
</dbReference>
<dbReference type="GO" id="GO:0000398">
    <property type="term" value="P:mRNA splicing, via spliceosome"/>
    <property type="evidence" value="ECO:0007669"/>
    <property type="project" value="TreeGrafter"/>
</dbReference>
<organism evidence="8 9">
    <name type="scientific">Paralvinella palmiformis</name>
    <dbReference type="NCBI Taxonomy" id="53620"/>
    <lineage>
        <taxon>Eukaryota</taxon>
        <taxon>Metazoa</taxon>
        <taxon>Spiralia</taxon>
        <taxon>Lophotrochozoa</taxon>
        <taxon>Annelida</taxon>
        <taxon>Polychaeta</taxon>
        <taxon>Sedentaria</taxon>
        <taxon>Canalipalpata</taxon>
        <taxon>Terebellida</taxon>
        <taxon>Terebelliformia</taxon>
        <taxon>Alvinellidae</taxon>
        <taxon>Paralvinella</taxon>
    </lineage>
</organism>
<feature type="compositionally biased region" description="Basic residues" evidence="6">
    <location>
        <begin position="287"/>
        <end position="296"/>
    </location>
</feature>
<dbReference type="EMBL" id="JAODUP010000985">
    <property type="protein sequence ID" value="KAK2142203.1"/>
    <property type="molecule type" value="Genomic_DNA"/>
</dbReference>
<dbReference type="AlphaFoldDB" id="A0AAD9IX65"/>
<dbReference type="InterPro" id="IPR035979">
    <property type="entry name" value="RBD_domain_sf"/>
</dbReference>
<feature type="compositionally biased region" description="Basic residues" evidence="6">
    <location>
        <begin position="257"/>
        <end position="270"/>
    </location>
</feature>
<dbReference type="Proteomes" id="UP001208570">
    <property type="component" value="Unassembled WGS sequence"/>
</dbReference>
<evidence type="ECO:0000256" key="4">
    <source>
        <dbReference type="ARBA" id="ARBA00031739"/>
    </source>
</evidence>